<evidence type="ECO:0000256" key="1">
    <source>
        <dbReference type="ARBA" id="ARBA00004474"/>
    </source>
</evidence>
<evidence type="ECO:0000256" key="5">
    <source>
        <dbReference type="ARBA" id="ARBA00022884"/>
    </source>
</evidence>
<dbReference type="InterPro" id="IPR005727">
    <property type="entry name" value="Ribosomal_uL22_bac/chlpt-type"/>
</dbReference>
<comment type="subcellular location">
    <subcellularLocation>
        <location evidence="1">Plastid</location>
    </subcellularLocation>
</comment>
<keyword evidence="3 10" id="KW-0934">Plastid</keyword>
<reference evidence="10" key="1">
    <citation type="journal article" date="2017" name="Genome Biol. Evol.">
        <title>Evolutionary Dynamics of Cryptophyte Plastid Genomes.</title>
        <authorList>
            <person name="Kim J.I."/>
            <person name="Moore C.E."/>
            <person name="Archibald J.M."/>
            <person name="Bhattacharya D."/>
            <person name="Yi G."/>
            <person name="Yoon H.S."/>
            <person name="Shin W."/>
        </authorList>
    </citation>
    <scope>NUCLEOTIDE SEQUENCE</scope>
    <source>
        <strain evidence="10">CCMP1868</strain>
    </source>
</reference>
<dbReference type="GO" id="GO:0019843">
    <property type="term" value="F:rRNA binding"/>
    <property type="evidence" value="ECO:0007669"/>
    <property type="project" value="UniProtKB-KW"/>
</dbReference>
<name>A0A222AHW7_9CRYP</name>
<dbReference type="GO" id="GO:0006412">
    <property type="term" value="P:translation"/>
    <property type="evidence" value="ECO:0007669"/>
    <property type="project" value="InterPro"/>
</dbReference>
<geneLocation type="plastid" evidence="10"/>
<evidence type="ECO:0000256" key="8">
    <source>
        <dbReference type="ARBA" id="ARBA00035285"/>
    </source>
</evidence>
<keyword evidence="7 9" id="KW-0687">Ribonucleoprotein</keyword>
<dbReference type="PANTHER" id="PTHR13501:SF10">
    <property type="entry name" value="LARGE RIBOSOMAL SUBUNIT PROTEIN UL22M"/>
    <property type="match status" value="1"/>
</dbReference>
<comment type="similarity">
    <text evidence="2 9">Belongs to the universal ribosomal protein uL22 family.</text>
</comment>
<evidence type="ECO:0000256" key="7">
    <source>
        <dbReference type="ARBA" id="ARBA00023274"/>
    </source>
</evidence>
<gene>
    <name evidence="10" type="primary">rpl22</name>
</gene>
<dbReference type="EMBL" id="KY856940">
    <property type="protein sequence ID" value="ASO75967.1"/>
    <property type="molecule type" value="Genomic_DNA"/>
</dbReference>
<evidence type="ECO:0000313" key="10">
    <source>
        <dbReference type="EMBL" id="ASO75967.1"/>
    </source>
</evidence>
<protein>
    <recommendedName>
        <fullName evidence="8">Large ribosomal subunit protein uL22c</fullName>
    </recommendedName>
</protein>
<evidence type="ECO:0000256" key="6">
    <source>
        <dbReference type="ARBA" id="ARBA00022980"/>
    </source>
</evidence>
<dbReference type="InterPro" id="IPR001063">
    <property type="entry name" value="Ribosomal_uL22"/>
</dbReference>
<dbReference type="CDD" id="cd00336">
    <property type="entry name" value="Ribosomal_L22"/>
    <property type="match status" value="1"/>
</dbReference>
<sequence length="118" mass="13453">MSTSVNQTEARAIAKYIRMSPFKVRRVLKQIRGRSYKEALMILEFMPYAACKPVLQLLQSAAANAQNNYGLQKDQMFVNYAYADPGPVLKRFRPRAQGRGFKIKKPTCHITVSLKQSL</sequence>
<evidence type="ECO:0000256" key="3">
    <source>
        <dbReference type="ARBA" id="ARBA00022640"/>
    </source>
</evidence>
<dbReference type="SUPFAM" id="SSF54843">
    <property type="entry name" value="Ribosomal protein L22"/>
    <property type="match status" value="1"/>
</dbReference>
<evidence type="ECO:0000256" key="4">
    <source>
        <dbReference type="ARBA" id="ARBA00022730"/>
    </source>
</evidence>
<dbReference type="Pfam" id="PF00237">
    <property type="entry name" value="Ribosomal_L22"/>
    <property type="match status" value="1"/>
</dbReference>
<dbReference type="HAMAP" id="MF_01331_B">
    <property type="entry name" value="Ribosomal_uL22_B"/>
    <property type="match status" value="1"/>
</dbReference>
<dbReference type="InterPro" id="IPR047867">
    <property type="entry name" value="Ribosomal_uL22_bac/org-type"/>
</dbReference>
<organism evidence="10">
    <name type="scientific">Storeatula sp. CCMP1868</name>
    <dbReference type="NCBI Taxonomy" id="195070"/>
    <lineage>
        <taxon>Eukaryota</taxon>
        <taxon>Cryptophyceae</taxon>
        <taxon>Pyrenomonadales</taxon>
        <taxon>Pyrenomonadaceae</taxon>
        <taxon>Storeatula</taxon>
    </lineage>
</organism>
<dbReference type="GO" id="GO:0003735">
    <property type="term" value="F:structural constituent of ribosome"/>
    <property type="evidence" value="ECO:0007669"/>
    <property type="project" value="InterPro"/>
</dbReference>
<keyword evidence="4" id="KW-0699">rRNA-binding</keyword>
<dbReference type="GO" id="GO:0015934">
    <property type="term" value="C:large ribosomal subunit"/>
    <property type="evidence" value="ECO:0007669"/>
    <property type="project" value="InterPro"/>
</dbReference>
<dbReference type="InterPro" id="IPR018260">
    <property type="entry name" value="Ribosomal_uL22_CS"/>
</dbReference>
<keyword evidence="6 9" id="KW-0689">Ribosomal protein</keyword>
<proteinExistence type="inferred from homology"/>
<dbReference type="AlphaFoldDB" id="A0A222AHW7"/>
<accession>A0A222AHW7</accession>
<dbReference type="InterPro" id="IPR036394">
    <property type="entry name" value="Ribosomal_uL22_sf"/>
</dbReference>
<dbReference type="Gene3D" id="3.90.470.10">
    <property type="entry name" value="Ribosomal protein L22/L17"/>
    <property type="match status" value="1"/>
</dbReference>
<evidence type="ECO:0000256" key="9">
    <source>
        <dbReference type="RuleBase" id="RU004005"/>
    </source>
</evidence>
<evidence type="ECO:0000256" key="2">
    <source>
        <dbReference type="ARBA" id="ARBA00009451"/>
    </source>
</evidence>
<keyword evidence="5" id="KW-0694">RNA-binding</keyword>
<dbReference type="PANTHER" id="PTHR13501">
    <property type="entry name" value="CHLOROPLAST 50S RIBOSOMAL PROTEIN L22-RELATED"/>
    <property type="match status" value="1"/>
</dbReference>
<dbReference type="NCBIfam" id="TIGR01044">
    <property type="entry name" value="rplV_bact"/>
    <property type="match status" value="1"/>
</dbReference>
<dbReference type="GO" id="GO:0009536">
    <property type="term" value="C:plastid"/>
    <property type="evidence" value="ECO:0007669"/>
    <property type="project" value="UniProtKB-SubCell"/>
</dbReference>
<dbReference type="PROSITE" id="PS00464">
    <property type="entry name" value="RIBOSOMAL_L22"/>
    <property type="match status" value="1"/>
</dbReference>